<keyword evidence="2" id="KW-1185">Reference proteome</keyword>
<organism evidence="1 2">
    <name type="scientific">Candidatus Rhodoblastus alkanivorans</name>
    <dbReference type="NCBI Taxonomy" id="2954117"/>
    <lineage>
        <taxon>Bacteria</taxon>
        <taxon>Pseudomonadati</taxon>
        <taxon>Pseudomonadota</taxon>
        <taxon>Alphaproteobacteria</taxon>
        <taxon>Hyphomicrobiales</taxon>
        <taxon>Rhodoblastaceae</taxon>
        <taxon>Rhodoblastus</taxon>
    </lineage>
</organism>
<sequence>MKTINLNFPSKSELRDFWRQCIATNSAIIETNNNFIRALDGYNGSARPTALLSAWFGELSRITAWVDETQVVPPSGEVPATTEGWSDEDVWAVLGVSSGKVPFLTTSSVADLVNHALLVIQARLALNREFAEKLSPSAPAANPRDLINEWSEKQNGLTATSAFEICRILGGFETSESIH</sequence>
<comment type="caution">
    <text evidence="1">The sequence shown here is derived from an EMBL/GenBank/DDBJ whole genome shotgun (WGS) entry which is preliminary data.</text>
</comment>
<protein>
    <submittedName>
        <fullName evidence="1">Uncharacterized protein</fullName>
    </submittedName>
</protein>
<dbReference type="Proteomes" id="UP001139104">
    <property type="component" value="Unassembled WGS sequence"/>
</dbReference>
<dbReference type="RefSeq" id="WP_243067175.1">
    <property type="nucleotide sequence ID" value="NZ_JAIVFK010000048.1"/>
</dbReference>
<evidence type="ECO:0000313" key="1">
    <source>
        <dbReference type="EMBL" id="MCI4683213.1"/>
    </source>
</evidence>
<accession>A0ABS9Z6E3</accession>
<proteinExistence type="predicted"/>
<gene>
    <name evidence="1" type="ORF">K2U94_10605</name>
</gene>
<name>A0ABS9Z6E3_9HYPH</name>
<dbReference type="EMBL" id="JAIVFP010000001">
    <property type="protein sequence ID" value="MCI4683213.1"/>
    <property type="molecule type" value="Genomic_DNA"/>
</dbReference>
<evidence type="ECO:0000313" key="2">
    <source>
        <dbReference type="Proteomes" id="UP001139104"/>
    </source>
</evidence>
<reference evidence="1" key="1">
    <citation type="journal article" date="2022" name="ISME J.">
        <title>Identification of active gaseous-alkane degraders at natural gas seeps.</title>
        <authorList>
            <person name="Farhan Ul Haque M."/>
            <person name="Hernandez M."/>
            <person name="Crombie A.T."/>
            <person name="Murrell J.C."/>
        </authorList>
    </citation>
    <scope>NUCLEOTIDE SEQUENCE</scope>
    <source>
        <strain evidence="1">PC2</strain>
    </source>
</reference>